<reference evidence="2" key="3">
    <citation type="submission" date="2025-09" db="UniProtKB">
        <authorList>
            <consortium name="Ensembl"/>
        </authorList>
    </citation>
    <scope>IDENTIFICATION</scope>
</reference>
<dbReference type="GeneID" id="103381335"/>
<evidence type="ECO:0000256" key="1">
    <source>
        <dbReference type="SAM" id="MobiDB-lite"/>
    </source>
</evidence>
<dbReference type="InterPro" id="IPR013950">
    <property type="entry name" value="Mis14/Nsl1"/>
</dbReference>
<dbReference type="Proteomes" id="UP000265120">
    <property type="component" value="Chromosome 7"/>
</dbReference>
<dbReference type="OMA" id="AWQETSD"/>
<dbReference type="PANTHER" id="PTHR31749">
    <property type="entry name" value="KINETOCHORE-ASSOCIATED PROTEIN NSL1 HOMOLOG"/>
    <property type="match status" value="1"/>
</dbReference>
<protein>
    <submittedName>
        <fullName evidence="2">NSL1 component of MIS12 kinetochore complex</fullName>
    </submittedName>
</protein>
<dbReference type="FunCoup" id="A0A3P8V0Z4">
    <property type="interactions" value="1029"/>
</dbReference>
<accession>A0A3P8V0Z4</accession>
<evidence type="ECO:0000313" key="2">
    <source>
        <dbReference type="Ensembl" id="ENSCSEP00000009078.1"/>
    </source>
</evidence>
<organism evidence="2 3">
    <name type="scientific">Cynoglossus semilaevis</name>
    <name type="common">Tongue sole</name>
    <dbReference type="NCBI Taxonomy" id="244447"/>
    <lineage>
        <taxon>Eukaryota</taxon>
        <taxon>Metazoa</taxon>
        <taxon>Chordata</taxon>
        <taxon>Craniata</taxon>
        <taxon>Vertebrata</taxon>
        <taxon>Euteleostomi</taxon>
        <taxon>Actinopterygii</taxon>
        <taxon>Neopterygii</taxon>
        <taxon>Teleostei</taxon>
        <taxon>Neoteleostei</taxon>
        <taxon>Acanthomorphata</taxon>
        <taxon>Carangaria</taxon>
        <taxon>Pleuronectiformes</taxon>
        <taxon>Pleuronectoidei</taxon>
        <taxon>Cynoglossidae</taxon>
        <taxon>Cynoglossinae</taxon>
        <taxon>Cynoglossus</taxon>
    </lineage>
</organism>
<dbReference type="RefSeq" id="XP_008311856.1">
    <property type="nucleotide sequence ID" value="XM_008313634.3"/>
</dbReference>
<dbReference type="GO" id="GO:0000070">
    <property type="term" value="P:mitotic sister chromatid segregation"/>
    <property type="evidence" value="ECO:0007669"/>
    <property type="project" value="InterPro"/>
</dbReference>
<dbReference type="KEGG" id="csem:103381335"/>
<dbReference type="Pfam" id="PF08641">
    <property type="entry name" value="Mis14"/>
    <property type="match status" value="1"/>
</dbReference>
<dbReference type="PANTHER" id="PTHR31749:SF3">
    <property type="entry name" value="KINETOCHORE-ASSOCIATED PROTEIN NSL1 HOMOLOG"/>
    <property type="match status" value="1"/>
</dbReference>
<dbReference type="STRING" id="244447.ENSCSEP00000009078"/>
<dbReference type="InParanoid" id="A0A3P8V0Z4"/>
<keyword evidence="3" id="KW-1185">Reference proteome</keyword>
<name>A0A3P8V0Z4_CYNSE</name>
<feature type="region of interest" description="Disordered" evidence="1">
    <location>
        <begin position="203"/>
        <end position="223"/>
    </location>
</feature>
<dbReference type="CTD" id="25936"/>
<dbReference type="AlphaFoldDB" id="A0A3P8V0Z4"/>
<dbReference type="GeneTree" id="ENSGT00390000001374"/>
<proteinExistence type="predicted"/>
<reference evidence="2 3" key="1">
    <citation type="journal article" date="2014" name="Nat. Genet.">
        <title>Whole-genome sequence of a flatfish provides insights into ZW sex chromosome evolution and adaptation to a benthic lifestyle.</title>
        <authorList>
            <person name="Chen S."/>
            <person name="Zhang G."/>
            <person name="Shao C."/>
            <person name="Huang Q."/>
            <person name="Liu G."/>
            <person name="Zhang P."/>
            <person name="Song W."/>
            <person name="An N."/>
            <person name="Chalopin D."/>
            <person name="Volff J.N."/>
            <person name="Hong Y."/>
            <person name="Li Q."/>
            <person name="Sha Z."/>
            <person name="Zhou H."/>
            <person name="Xie M."/>
            <person name="Yu Q."/>
            <person name="Liu Y."/>
            <person name="Xiang H."/>
            <person name="Wang N."/>
            <person name="Wu K."/>
            <person name="Yang C."/>
            <person name="Zhou Q."/>
            <person name="Liao X."/>
            <person name="Yang L."/>
            <person name="Hu Q."/>
            <person name="Zhang J."/>
            <person name="Meng L."/>
            <person name="Jin L."/>
            <person name="Tian Y."/>
            <person name="Lian J."/>
            <person name="Yang J."/>
            <person name="Miao G."/>
            <person name="Liu S."/>
            <person name="Liang Z."/>
            <person name="Yan F."/>
            <person name="Li Y."/>
            <person name="Sun B."/>
            <person name="Zhang H."/>
            <person name="Zhang J."/>
            <person name="Zhu Y."/>
            <person name="Du M."/>
            <person name="Zhao Y."/>
            <person name="Schartl M."/>
            <person name="Tang Q."/>
            <person name="Wang J."/>
        </authorList>
    </citation>
    <scope>NUCLEOTIDE SEQUENCE</scope>
</reference>
<evidence type="ECO:0000313" key="3">
    <source>
        <dbReference type="Proteomes" id="UP000265120"/>
    </source>
</evidence>
<dbReference type="GO" id="GO:0000444">
    <property type="term" value="C:MIS12/MIND type complex"/>
    <property type="evidence" value="ECO:0007669"/>
    <property type="project" value="TreeGrafter"/>
</dbReference>
<dbReference type="OrthoDB" id="5973266at2759"/>
<sequence>MDTSGRKESVGETDEEFRVKVKSKKLLTEQMEKYKEVLKTALRGVTDVEEETRRALLQELLSNFEAAVQENVLVNGLSWEEAPDHEDDEVLDVEGVLDNTIVETTWKRRTHPKQILPHVIHSLKAERRIMELYEVTVKPQEFVRDTDQETVMADVSAAAPGSVRQTAQVLKSFRTLQNQVDGLAQVLDMKPSQTTLEVQREVFGQSDPTPPSVSAAAARSGRPMRSAVEEAVATGCYDVL</sequence>
<reference evidence="2" key="2">
    <citation type="submission" date="2025-08" db="UniProtKB">
        <authorList>
            <consortium name="Ensembl"/>
        </authorList>
    </citation>
    <scope>IDENTIFICATION</scope>
</reference>
<dbReference type="Ensembl" id="ENSCSET00000009185.1">
    <property type="protein sequence ID" value="ENSCSEP00000009078.1"/>
    <property type="gene ID" value="ENSCSEG00000005827.1"/>
</dbReference>